<sequence>MLTNALEGRPVVDAGWWAELEPPAVHVAVDSHGTVTGVVSYAVRPKDGTGLLLWMPCREDA</sequence>
<evidence type="ECO:0000313" key="2">
    <source>
        <dbReference type="Proteomes" id="UP001377168"/>
    </source>
</evidence>
<dbReference type="EMBL" id="JBBKAJ010000001">
    <property type="protein sequence ID" value="MEJ8631892.1"/>
    <property type="molecule type" value="Genomic_DNA"/>
</dbReference>
<dbReference type="Proteomes" id="UP001377168">
    <property type="component" value="Unassembled WGS sequence"/>
</dbReference>
<protein>
    <submittedName>
        <fullName evidence="1">Uncharacterized protein</fullName>
    </submittedName>
</protein>
<evidence type="ECO:0000313" key="1">
    <source>
        <dbReference type="EMBL" id="MEJ8631892.1"/>
    </source>
</evidence>
<keyword evidence="2" id="KW-1185">Reference proteome</keyword>
<organism evidence="1 2">
    <name type="scientific">Streptomyces achmelvichensis</name>
    <dbReference type="NCBI Taxonomy" id="3134111"/>
    <lineage>
        <taxon>Bacteria</taxon>
        <taxon>Bacillati</taxon>
        <taxon>Actinomycetota</taxon>
        <taxon>Actinomycetes</taxon>
        <taxon>Kitasatosporales</taxon>
        <taxon>Streptomycetaceae</taxon>
        <taxon>Streptomyces</taxon>
    </lineage>
</organism>
<gene>
    <name evidence="1" type="ORF">WKI67_00010</name>
</gene>
<comment type="caution">
    <text evidence="1">The sequence shown here is derived from an EMBL/GenBank/DDBJ whole genome shotgun (WGS) entry which is preliminary data.</text>
</comment>
<accession>A0ACC6PKF5</accession>
<name>A0ACC6PKF5_9ACTN</name>
<reference evidence="1" key="1">
    <citation type="submission" date="2024-03" db="EMBL/GenBank/DDBJ databases">
        <title>Novel Streptomyces species of biotechnological and ecological value are a feature of Machair soil.</title>
        <authorList>
            <person name="Prole J.R."/>
            <person name="Goodfellow M."/>
            <person name="Allenby N."/>
            <person name="Ward A.C."/>
        </authorList>
    </citation>
    <scope>NUCLEOTIDE SEQUENCE</scope>
    <source>
        <strain evidence="1">MS2.AVA.5</strain>
    </source>
</reference>
<proteinExistence type="predicted"/>